<dbReference type="Proteomes" id="UP000004226">
    <property type="component" value="Unassembled WGS sequence"/>
</dbReference>
<name>D0GMA1_9FUSO</name>
<protein>
    <submittedName>
        <fullName evidence="1">Uncharacterized protein</fullName>
    </submittedName>
</protein>
<dbReference type="AlphaFoldDB" id="D0GMA1"/>
<gene>
    <name evidence="1" type="ORF">HMPREF0554_2219</name>
</gene>
<sequence length="45" mass="5396">MSDEKSLFERSEFMIFQTNGVFLRVEKFELEVLSTFSKVDKFLKD</sequence>
<accession>D0GMA1</accession>
<evidence type="ECO:0000313" key="1">
    <source>
        <dbReference type="EMBL" id="EEY34779.1"/>
    </source>
</evidence>
<comment type="caution">
    <text evidence="1">The sequence shown here is derived from an EMBL/GenBank/DDBJ whole genome shotgun (WGS) entry which is preliminary data.</text>
</comment>
<organism evidence="1 2">
    <name type="scientific">Pseudoleptotrichia goodfellowii F0264</name>
    <dbReference type="NCBI Taxonomy" id="596323"/>
    <lineage>
        <taxon>Bacteria</taxon>
        <taxon>Fusobacteriati</taxon>
        <taxon>Fusobacteriota</taxon>
        <taxon>Fusobacteriia</taxon>
        <taxon>Fusobacteriales</taxon>
        <taxon>Leptotrichiaceae</taxon>
        <taxon>Pseudoleptotrichia</taxon>
    </lineage>
</organism>
<keyword evidence="2" id="KW-1185">Reference proteome</keyword>
<reference evidence="1 2" key="1">
    <citation type="submission" date="2009-10" db="EMBL/GenBank/DDBJ databases">
        <authorList>
            <person name="Harkins D.M."/>
            <person name="Madupu R."/>
            <person name="Durkin A.S."/>
            <person name="Torralba M."/>
            <person name="Methe B."/>
            <person name="Sutton G.G."/>
            <person name="Strausberg R.L."/>
            <person name="Nelson K.E."/>
        </authorList>
    </citation>
    <scope>NUCLEOTIDE SEQUENCE [LARGE SCALE GENOMIC DNA]</scope>
    <source>
        <strain evidence="1 2">F0264</strain>
    </source>
</reference>
<evidence type="ECO:0000313" key="2">
    <source>
        <dbReference type="Proteomes" id="UP000004226"/>
    </source>
</evidence>
<dbReference type="EMBL" id="ADAD01000131">
    <property type="protein sequence ID" value="EEY34779.1"/>
    <property type="molecule type" value="Genomic_DNA"/>
</dbReference>
<proteinExistence type="predicted"/>